<comment type="subcellular location">
    <subcellularLocation>
        <location evidence="1">Golgi apparatus membrane</location>
        <topology evidence="1">Single-pass type II membrane protein</topology>
    </subcellularLocation>
</comment>
<dbReference type="PANTHER" id="PTHR14647">
    <property type="entry name" value="GALACTOSE-3-O-SULFOTRANSFERASE"/>
    <property type="match status" value="1"/>
</dbReference>
<evidence type="ECO:0000256" key="5">
    <source>
        <dbReference type="ARBA" id="ARBA00022968"/>
    </source>
</evidence>
<keyword evidence="7" id="KW-0333">Golgi apparatus</keyword>
<dbReference type="AlphaFoldDB" id="A0A6P8HWA5"/>
<dbReference type="KEGG" id="aten:116293617"/>
<feature type="region of interest" description="Disordered" evidence="10">
    <location>
        <begin position="62"/>
        <end position="98"/>
    </location>
</feature>
<dbReference type="FunCoup" id="A0A6P8HWA5">
    <property type="interactions" value="679"/>
</dbReference>
<dbReference type="InParanoid" id="A0A6P8HWA5"/>
<name>A0A6P8HWA5_ACTTE</name>
<dbReference type="InterPro" id="IPR027417">
    <property type="entry name" value="P-loop_NTPase"/>
</dbReference>
<evidence type="ECO:0000256" key="6">
    <source>
        <dbReference type="ARBA" id="ARBA00022989"/>
    </source>
</evidence>
<keyword evidence="4 11" id="KW-0812">Transmembrane</keyword>
<evidence type="ECO:0000313" key="12">
    <source>
        <dbReference type="Proteomes" id="UP000515163"/>
    </source>
</evidence>
<evidence type="ECO:0000256" key="2">
    <source>
        <dbReference type="ARBA" id="ARBA00008124"/>
    </source>
</evidence>
<dbReference type="PANTHER" id="PTHR14647:SF87">
    <property type="entry name" value="PUTATIVE-RELATED"/>
    <property type="match status" value="1"/>
</dbReference>
<dbReference type="Gene3D" id="3.40.50.300">
    <property type="entry name" value="P-loop containing nucleotide triphosphate hydrolases"/>
    <property type="match status" value="1"/>
</dbReference>
<organism evidence="12 13">
    <name type="scientific">Actinia tenebrosa</name>
    <name type="common">Australian red waratah sea anemone</name>
    <dbReference type="NCBI Taxonomy" id="6105"/>
    <lineage>
        <taxon>Eukaryota</taxon>
        <taxon>Metazoa</taxon>
        <taxon>Cnidaria</taxon>
        <taxon>Anthozoa</taxon>
        <taxon>Hexacorallia</taxon>
        <taxon>Actiniaria</taxon>
        <taxon>Actiniidae</taxon>
        <taxon>Actinia</taxon>
    </lineage>
</organism>
<dbReference type="Pfam" id="PF06990">
    <property type="entry name" value="Gal-3-0_sulfotr"/>
    <property type="match status" value="1"/>
</dbReference>
<dbReference type="GeneID" id="116293617"/>
<reference evidence="13" key="1">
    <citation type="submission" date="2025-08" db="UniProtKB">
        <authorList>
            <consortium name="RefSeq"/>
        </authorList>
    </citation>
    <scope>IDENTIFICATION</scope>
    <source>
        <tissue evidence="13">Tentacle</tissue>
    </source>
</reference>
<evidence type="ECO:0000256" key="3">
    <source>
        <dbReference type="ARBA" id="ARBA00022679"/>
    </source>
</evidence>
<dbReference type="SUPFAM" id="SSF52540">
    <property type="entry name" value="P-loop containing nucleoside triphosphate hydrolases"/>
    <property type="match status" value="1"/>
</dbReference>
<dbReference type="InterPro" id="IPR009729">
    <property type="entry name" value="Gal-3-0_sulfotransfrase"/>
</dbReference>
<dbReference type="OrthoDB" id="514299at2759"/>
<evidence type="ECO:0000256" key="8">
    <source>
        <dbReference type="ARBA" id="ARBA00023136"/>
    </source>
</evidence>
<evidence type="ECO:0000256" key="4">
    <source>
        <dbReference type="ARBA" id="ARBA00022692"/>
    </source>
</evidence>
<protein>
    <submittedName>
        <fullName evidence="13">Galactose-3-O-sulfotransferase 2-like</fullName>
    </submittedName>
</protein>
<accession>A0A6P8HWA5</accession>
<evidence type="ECO:0000256" key="1">
    <source>
        <dbReference type="ARBA" id="ARBA00004323"/>
    </source>
</evidence>
<dbReference type="GO" id="GO:0001733">
    <property type="term" value="F:galactosylceramide sulfotransferase activity"/>
    <property type="evidence" value="ECO:0007669"/>
    <property type="project" value="InterPro"/>
</dbReference>
<keyword evidence="3" id="KW-0808">Transferase</keyword>
<dbReference type="GO" id="GO:0009247">
    <property type="term" value="P:glycolipid biosynthetic process"/>
    <property type="evidence" value="ECO:0007669"/>
    <property type="project" value="InterPro"/>
</dbReference>
<evidence type="ECO:0000256" key="9">
    <source>
        <dbReference type="ARBA" id="ARBA00023180"/>
    </source>
</evidence>
<evidence type="ECO:0000256" key="7">
    <source>
        <dbReference type="ARBA" id="ARBA00023034"/>
    </source>
</evidence>
<keyword evidence="9" id="KW-0325">Glycoprotein</keyword>
<evidence type="ECO:0000256" key="10">
    <source>
        <dbReference type="SAM" id="MobiDB-lite"/>
    </source>
</evidence>
<gene>
    <name evidence="13" type="primary">LOC116293617</name>
</gene>
<evidence type="ECO:0000313" key="13">
    <source>
        <dbReference type="RefSeq" id="XP_031556930.1"/>
    </source>
</evidence>
<evidence type="ECO:0000256" key="11">
    <source>
        <dbReference type="SAM" id="Phobius"/>
    </source>
</evidence>
<keyword evidence="12" id="KW-1185">Reference proteome</keyword>
<dbReference type="RefSeq" id="XP_031556930.1">
    <property type="nucleotide sequence ID" value="XM_031701070.1"/>
</dbReference>
<comment type="similarity">
    <text evidence="2">Belongs to the galactose-3-O-sulfotransferase family.</text>
</comment>
<keyword evidence="8 11" id="KW-0472">Membrane</keyword>
<dbReference type="GO" id="GO:0000139">
    <property type="term" value="C:Golgi membrane"/>
    <property type="evidence" value="ECO:0007669"/>
    <property type="project" value="UniProtKB-SubCell"/>
</dbReference>
<dbReference type="Proteomes" id="UP000515163">
    <property type="component" value="Unplaced"/>
</dbReference>
<proteinExistence type="inferred from homology"/>
<sequence length="421" mass="50462">MITERFIVLPYTKETRRTTRFIERFIFASCFVVCVIFLYNDRYIHDLLTKNERLYKMYRRREERHNDSSTPRQAGFLENLDQNESRSRTSNQPSQCRPRNNIVFLKTHRTGSSTITNIINRYGDSRNLTFVLPKKGKYRLRWPYLFNTAAYAPLQGRTPNILCNHARYNREELDRLMPKDVAHVTIIRDPADQFSSVFEKFKLGEILGINSMDSLSEFLSNPWFYLEKALENENIQAVEFHRLQLARNGMMFDLGFDPLDYDNTDRIRRYIERLDKEFNLVMLTEYFTESLVLLKYLMCWDFNDVLHFALNARTHSNQKTPLTEYLKSRIREWNQADFLLYKHFNESFWTKVNTYGEGFFNDVTILGNKIKLWENACRAMEDRTKFDSKEIGNLESTLEMCRKLIKNETSYIEYFQHRQNI</sequence>
<keyword evidence="6 11" id="KW-1133">Transmembrane helix</keyword>
<keyword evidence="5" id="KW-0735">Signal-anchor</keyword>
<feature type="transmembrane region" description="Helical" evidence="11">
    <location>
        <begin position="21"/>
        <end position="39"/>
    </location>
</feature>
<feature type="compositionally biased region" description="Polar residues" evidence="10">
    <location>
        <begin position="88"/>
        <end position="98"/>
    </location>
</feature>